<dbReference type="Proteomes" id="UP000549113">
    <property type="component" value="Unassembled WGS sequence"/>
</dbReference>
<dbReference type="GO" id="GO:0006355">
    <property type="term" value="P:regulation of DNA-templated transcription"/>
    <property type="evidence" value="ECO:0007669"/>
    <property type="project" value="InterPro"/>
</dbReference>
<gene>
    <name evidence="3" type="ORF">BKA10_001511</name>
</gene>
<dbReference type="AlphaFoldDB" id="A0AA40SNX9"/>
<dbReference type="GO" id="GO:0003677">
    <property type="term" value="F:DNA binding"/>
    <property type="evidence" value="ECO:0007669"/>
    <property type="project" value="InterPro"/>
</dbReference>
<comment type="caution">
    <text evidence="3">The sequence shown here is derived from an EMBL/GenBank/DDBJ whole genome shotgun (WGS) entry which is preliminary data.</text>
</comment>
<protein>
    <submittedName>
        <fullName evidence="3">ArsR family transcriptional regulator</fullName>
    </submittedName>
</protein>
<dbReference type="InterPro" id="IPR005471">
    <property type="entry name" value="Tscrpt_reg_IclR_N"/>
</dbReference>
<proteinExistence type="predicted"/>
<feature type="region of interest" description="Disordered" evidence="1">
    <location>
        <begin position="1"/>
        <end position="23"/>
    </location>
</feature>
<reference evidence="3 4" key="1">
    <citation type="submission" date="2020-08" db="EMBL/GenBank/DDBJ databases">
        <title>Sequencing the genomes of 1000 actinobacteria strains.</title>
        <authorList>
            <person name="Klenk H.-P."/>
        </authorList>
    </citation>
    <scope>NUCLEOTIDE SEQUENCE [LARGE SCALE GENOMIC DNA]</scope>
    <source>
        <strain evidence="3 4">DSM 19600</strain>
    </source>
</reference>
<name>A0AA40SNX9_9MICO</name>
<organism evidence="3 4">
    <name type="scientific">Microbacterium invictum</name>
    <dbReference type="NCBI Taxonomy" id="515415"/>
    <lineage>
        <taxon>Bacteria</taxon>
        <taxon>Bacillati</taxon>
        <taxon>Actinomycetota</taxon>
        <taxon>Actinomycetes</taxon>
        <taxon>Micrococcales</taxon>
        <taxon>Microbacteriaceae</taxon>
        <taxon>Microbacterium</taxon>
    </lineage>
</organism>
<dbReference type="EMBL" id="JACIFH010000001">
    <property type="protein sequence ID" value="MBB4139717.1"/>
    <property type="molecule type" value="Genomic_DNA"/>
</dbReference>
<dbReference type="Pfam" id="PF09339">
    <property type="entry name" value="HTH_IclR"/>
    <property type="match status" value="1"/>
</dbReference>
<feature type="domain" description="HTH iclR-type" evidence="2">
    <location>
        <begin position="26"/>
        <end position="70"/>
    </location>
</feature>
<evidence type="ECO:0000313" key="3">
    <source>
        <dbReference type="EMBL" id="MBB4139717.1"/>
    </source>
</evidence>
<evidence type="ECO:0000256" key="1">
    <source>
        <dbReference type="SAM" id="MobiDB-lite"/>
    </source>
</evidence>
<dbReference type="InterPro" id="IPR036390">
    <property type="entry name" value="WH_DNA-bd_sf"/>
</dbReference>
<dbReference type="RefSeq" id="WP_183499345.1">
    <property type="nucleotide sequence ID" value="NZ_BAABCO010000001.1"/>
</dbReference>
<keyword evidence="4" id="KW-1185">Reference proteome</keyword>
<accession>A0AA40SNX9</accession>
<dbReference type="SUPFAM" id="SSF46785">
    <property type="entry name" value="Winged helix' DNA-binding domain"/>
    <property type="match status" value="1"/>
</dbReference>
<dbReference type="Gene3D" id="1.10.10.10">
    <property type="entry name" value="Winged helix-like DNA-binding domain superfamily/Winged helix DNA-binding domain"/>
    <property type="match status" value="1"/>
</dbReference>
<evidence type="ECO:0000259" key="2">
    <source>
        <dbReference type="Pfam" id="PF09339"/>
    </source>
</evidence>
<evidence type="ECO:0000313" key="4">
    <source>
        <dbReference type="Proteomes" id="UP000549113"/>
    </source>
</evidence>
<dbReference type="InterPro" id="IPR036388">
    <property type="entry name" value="WH-like_DNA-bd_sf"/>
</dbReference>
<sequence length="225" mass="24081">MENISRSDVPRRTASTGRRHSSTREMLLRMVEAQSAGVSTTALAQSAGLHENTVRGHLEHLLEDGYLTREREPAAGRGRPAWLWHPVTRDPESPYAALASVLAGTLARTSVDPVADAREAGRGWGREIGAGLDREVDAGSARRAVVSVMRDQGFAPDDTGGAIVLRRCPLIQAAARHTDVVCAVHLGMIDGVLHAIGRDDRVGLVPFTGPSQCTLLMRAANTQPS</sequence>